<keyword evidence="2" id="KW-1133">Transmembrane helix</keyword>
<dbReference type="EMBL" id="VIKT02000014">
    <property type="protein sequence ID" value="NHF63377.1"/>
    <property type="molecule type" value="Genomic_DNA"/>
</dbReference>
<protein>
    <submittedName>
        <fullName evidence="3">DUF2254 domain-containing protein</fullName>
    </submittedName>
</protein>
<evidence type="ECO:0000256" key="1">
    <source>
        <dbReference type="SAM" id="Coils"/>
    </source>
</evidence>
<organism evidence="3 4">
    <name type="scientific">Microcella pacifica</name>
    <dbReference type="NCBI Taxonomy" id="2591847"/>
    <lineage>
        <taxon>Bacteria</taxon>
        <taxon>Bacillati</taxon>
        <taxon>Actinomycetota</taxon>
        <taxon>Actinomycetes</taxon>
        <taxon>Micrococcales</taxon>
        <taxon>Microbacteriaceae</taxon>
        <taxon>Microcella</taxon>
    </lineage>
</organism>
<proteinExistence type="predicted"/>
<name>A0A9E5MF88_9MICO</name>
<accession>A0A9E5MF88</accession>
<evidence type="ECO:0000313" key="4">
    <source>
        <dbReference type="Proteomes" id="UP000818266"/>
    </source>
</evidence>
<feature type="transmembrane region" description="Helical" evidence="2">
    <location>
        <begin position="56"/>
        <end position="83"/>
    </location>
</feature>
<keyword evidence="2" id="KW-0472">Membrane</keyword>
<dbReference type="InterPro" id="IPR018723">
    <property type="entry name" value="DUF2254_membrane"/>
</dbReference>
<dbReference type="Pfam" id="PF10011">
    <property type="entry name" value="DUF2254"/>
    <property type="match status" value="1"/>
</dbReference>
<evidence type="ECO:0000256" key="2">
    <source>
        <dbReference type="SAM" id="Phobius"/>
    </source>
</evidence>
<dbReference type="AlphaFoldDB" id="A0A9E5MF88"/>
<reference evidence="3 4" key="1">
    <citation type="submission" date="2019-06" db="EMBL/GenBank/DDBJ databases">
        <authorList>
            <person name="De-Chao Zhang Q."/>
        </authorList>
    </citation>
    <scope>NUCLEOTIDE SEQUENCE [LARGE SCALE GENOMIC DNA]</scope>
    <source>
        <strain evidence="3 4">KN1116</strain>
    </source>
</reference>
<feature type="transmembrane region" description="Helical" evidence="2">
    <location>
        <begin position="104"/>
        <end position="123"/>
    </location>
</feature>
<reference evidence="3 4" key="2">
    <citation type="submission" date="2020-03" db="EMBL/GenBank/DDBJ databases">
        <title>Chryseoglobus sp. isolated from a deep-sea seamount.</title>
        <authorList>
            <person name="Zhang D.-C."/>
        </authorList>
    </citation>
    <scope>NUCLEOTIDE SEQUENCE [LARGE SCALE GENOMIC DNA]</scope>
    <source>
        <strain evidence="3 4">KN1116</strain>
    </source>
</reference>
<feature type="coiled-coil region" evidence="1">
    <location>
        <begin position="252"/>
        <end position="279"/>
    </location>
</feature>
<dbReference type="RefSeq" id="WP_165638091.1">
    <property type="nucleotide sequence ID" value="NZ_JAVJPO010000002.1"/>
</dbReference>
<comment type="caution">
    <text evidence="3">The sequence shown here is derived from an EMBL/GenBank/DDBJ whole genome shotgun (WGS) entry which is preliminary data.</text>
</comment>
<keyword evidence="2" id="KW-0812">Transmembrane</keyword>
<gene>
    <name evidence="3" type="ORF">FK219_009020</name>
</gene>
<feature type="transmembrane region" description="Helical" evidence="2">
    <location>
        <begin position="135"/>
        <end position="154"/>
    </location>
</feature>
<keyword evidence="1" id="KW-0175">Coiled coil</keyword>
<evidence type="ECO:0000313" key="3">
    <source>
        <dbReference type="EMBL" id="NHF63377.1"/>
    </source>
</evidence>
<sequence>MNRIAYWLARIRDSFWFVPAVLIALALALAEALVAVDLSAGWDWLPLLGVGPDGARGLLAAIATSMLSAAATMFSITIAVLALTSSAYGPRLVQNFMADRGNQLVLAVLVSSSLYSLMVLRRIRSGSEAFVPELAVTVGLALALVGVCVLIYFIHHISAGIQIANLAGGVRRELAGRLADQYPATADARRRPADSWPSGGVAREALADADGYVTSVALDDLVSAATRHEGRVDVLVHPGTFVCRGDVIALVTVEADAEHDDAERERATAEERLEQLCRATVGRVSIGDQRTPYQDVEHLARQLVDVAARSLSPGVNDPYTALNAIDALSAAIAPTAARPDPHPVLVDDDGVARTRASSRAWIELVVDTIDTLRGYASTQPVVGERLLDCAGRLLRRTTDLERRAALLAAADRVVEGADTSALLPHDLERLKAARNALERRTS</sequence>
<dbReference type="Proteomes" id="UP000818266">
    <property type="component" value="Unassembled WGS sequence"/>
</dbReference>
<keyword evidence="4" id="KW-1185">Reference proteome</keyword>